<accession>A0AAW8LN32</accession>
<dbReference type="AlphaFoldDB" id="A0AAW8LN32"/>
<comment type="caution">
    <text evidence="1">The sequence shown here is derived from an EMBL/GenBank/DDBJ whole genome shotgun (WGS) entry which is preliminary data.</text>
</comment>
<protein>
    <submittedName>
        <fullName evidence="1">Uncharacterized protein</fullName>
    </submittedName>
</protein>
<organism evidence="1 2">
    <name type="scientific">Agrobacterium tumefaciens</name>
    <dbReference type="NCBI Taxonomy" id="358"/>
    <lineage>
        <taxon>Bacteria</taxon>
        <taxon>Pseudomonadati</taxon>
        <taxon>Pseudomonadota</taxon>
        <taxon>Alphaproteobacteria</taxon>
        <taxon>Hyphomicrobiales</taxon>
        <taxon>Rhizobiaceae</taxon>
        <taxon>Rhizobium/Agrobacterium group</taxon>
        <taxon>Agrobacterium</taxon>
        <taxon>Agrobacterium tumefaciens complex</taxon>
    </lineage>
</organism>
<name>A0AAW8LN32_AGRTU</name>
<dbReference type="EMBL" id="JAVDSW010000001">
    <property type="protein sequence ID" value="MDR6701540.1"/>
    <property type="molecule type" value="Genomic_DNA"/>
</dbReference>
<reference evidence="1" key="1">
    <citation type="submission" date="2023-07" db="EMBL/GenBank/DDBJ databases">
        <title>Sorghum-associated microbial communities from plants grown in Nebraska, USA.</title>
        <authorList>
            <person name="Schachtman D."/>
        </authorList>
    </citation>
    <scope>NUCLEOTIDE SEQUENCE</scope>
    <source>
        <strain evidence="1">1457</strain>
    </source>
</reference>
<evidence type="ECO:0000313" key="2">
    <source>
        <dbReference type="Proteomes" id="UP001265315"/>
    </source>
</evidence>
<gene>
    <name evidence="1" type="ORF">J2W61_001368</name>
</gene>
<proteinExistence type="predicted"/>
<evidence type="ECO:0000313" key="1">
    <source>
        <dbReference type="EMBL" id="MDR6701540.1"/>
    </source>
</evidence>
<dbReference type="Proteomes" id="UP001265315">
    <property type="component" value="Unassembled WGS sequence"/>
</dbReference>
<sequence length="30" mass="3566">MVENRERKIAQRNIDEFHKGSRYGFAEGLN</sequence>